<dbReference type="Ensembl" id="ENSPMRT00000035502.1">
    <property type="protein sequence ID" value="ENSPMRP00000033467.1"/>
    <property type="gene ID" value="ENSPMRG00000021695.1"/>
</dbReference>
<dbReference type="PANTHER" id="PTHR47027">
    <property type="entry name" value="REVERSE TRANSCRIPTASE DOMAIN-CONTAINING PROTEIN"/>
    <property type="match status" value="1"/>
</dbReference>
<reference evidence="3" key="3">
    <citation type="submission" date="2025-09" db="UniProtKB">
        <authorList>
            <consortium name="Ensembl"/>
        </authorList>
    </citation>
    <scope>IDENTIFICATION</scope>
</reference>
<dbReference type="PROSITE" id="PS50878">
    <property type="entry name" value="RT_POL"/>
    <property type="match status" value="1"/>
</dbReference>
<evidence type="ECO:0000256" key="1">
    <source>
        <dbReference type="SAM" id="MobiDB-lite"/>
    </source>
</evidence>
<feature type="region of interest" description="Disordered" evidence="1">
    <location>
        <begin position="287"/>
        <end position="313"/>
    </location>
</feature>
<accession>A0A670KF89</accession>
<evidence type="ECO:0000313" key="4">
    <source>
        <dbReference type="Proteomes" id="UP000472272"/>
    </source>
</evidence>
<organism evidence="3 4">
    <name type="scientific">Podarcis muralis</name>
    <name type="common">Wall lizard</name>
    <name type="synonym">Lacerta muralis</name>
    <dbReference type="NCBI Taxonomy" id="64176"/>
    <lineage>
        <taxon>Eukaryota</taxon>
        <taxon>Metazoa</taxon>
        <taxon>Chordata</taxon>
        <taxon>Craniata</taxon>
        <taxon>Vertebrata</taxon>
        <taxon>Euteleostomi</taxon>
        <taxon>Lepidosauria</taxon>
        <taxon>Squamata</taxon>
        <taxon>Bifurcata</taxon>
        <taxon>Unidentata</taxon>
        <taxon>Episquamata</taxon>
        <taxon>Laterata</taxon>
        <taxon>Lacertibaenia</taxon>
        <taxon>Lacertidae</taxon>
        <taxon>Podarcis</taxon>
    </lineage>
</organism>
<protein>
    <recommendedName>
        <fullName evidence="2">Reverse transcriptase domain-containing protein</fullName>
    </recommendedName>
</protein>
<dbReference type="Pfam" id="PF00078">
    <property type="entry name" value="RVT_1"/>
    <property type="match status" value="1"/>
</dbReference>
<keyword evidence="4" id="KW-1185">Reference proteome</keyword>
<reference evidence="3 4" key="1">
    <citation type="journal article" date="2019" name="Proc. Natl. Acad. Sci. U.S.A.">
        <title>Regulatory changes in pterin and carotenoid genes underlie balanced color polymorphisms in the wall lizard.</title>
        <authorList>
            <person name="Andrade P."/>
            <person name="Pinho C."/>
            <person name="Perez I de Lanuza G."/>
            <person name="Afonso S."/>
            <person name="Brejcha J."/>
            <person name="Rubin C.J."/>
            <person name="Wallerman O."/>
            <person name="Pereira P."/>
            <person name="Sabatino S.J."/>
            <person name="Bellati A."/>
            <person name="Pellitteri-Rosa D."/>
            <person name="Bosakova Z."/>
            <person name="Bunikis I."/>
            <person name="Carretero M.A."/>
            <person name="Feiner N."/>
            <person name="Marsik P."/>
            <person name="Pauperio F."/>
            <person name="Salvi D."/>
            <person name="Soler L."/>
            <person name="While G.M."/>
            <person name="Uller T."/>
            <person name="Font E."/>
            <person name="Andersson L."/>
            <person name="Carneiro M."/>
        </authorList>
    </citation>
    <scope>NUCLEOTIDE SEQUENCE</scope>
</reference>
<dbReference type="PANTHER" id="PTHR47027:SF8">
    <property type="entry name" value="RIBONUCLEASE H"/>
    <property type="match status" value="1"/>
</dbReference>
<dbReference type="AlphaFoldDB" id="A0A670KF89"/>
<sequence>MDHCLAVAKGLELWQVLKEMGVPDHLICLLRNLYVGQEATVRTGYGTTDWFKIGKGVRQGCILSPCLFNLYAEFIMRKAGLDESLAGIKIAGRNINNLRYADDTTLMAESEEELNNFLMRVKEESAKYSLKLNIKKTKIMATGPITSWQIEGEEMEAVRDFTFLGSMITADGDSSHEIKRRLLLGRKAMTNLDSILKSRDITLPTKGCIVKAMVFPVVMYGSESWTIKKADRRRMDAFEFWCWRRLLRVPWTARRSNLSILKEISPECSLEGQILKLRLQYFSPREKRRLPGKDPDVGKDGGPKEKGTAEDEMVGQCSQSYQHEFDQTAGGSGRQECLACSGPWGHKESDMTKRQQKFWYSHHEQHPWTHGACLADGSARSPSQRCGGTRQQVPAGENERGLGILSCVSSLSPAMWPLLLTFL</sequence>
<feature type="domain" description="Reverse transcriptase" evidence="2">
    <location>
        <begin position="1"/>
        <end position="168"/>
    </location>
</feature>
<dbReference type="GeneTree" id="ENSGT01150000286929"/>
<reference evidence="3" key="2">
    <citation type="submission" date="2025-08" db="UniProtKB">
        <authorList>
            <consortium name="Ensembl"/>
        </authorList>
    </citation>
    <scope>IDENTIFICATION</scope>
</reference>
<dbReference type="SUPFAM" id="SSF56672">
    <property type="entry name" value="DNA/RNA polymerases"/>
    <property type="match status" value="1"/>
</dbReference>
<dbReference type="InterPro" id="IPR000477">
    <property type="entry name" value="RT_dom"/>
</dbReference>
<dbReference type="Proteomes" id="UP000472272">
    <property type="component" value="Chromosome 13"/>
</dbReference>
<evidence type="ECO:0000313" key="3">
    <source>
        <dbReference type="Ensembl" id="ENSPMRP00000033467.1"/>
    </source>
</evidence>
<proteinExistence type="predicted"/>
<name>A0A670KF89_PODMU</name>
<feature type="compositionally biased region" description="Basic and acidic residues" evidence="1">
    <location>
        <begin position="289"/>
        <end position="309"/>
    </location>
</feature>
<evidence type="ECO:0000259" key="2">
    <source>
        <dbReference type="PROSITE" id="PS50878"/>
    </source>
</evidence>
<dbReference type="InterPro" id="IPR043502">
    <property type="entry name" value="DNA/RNA_pol_sf"/>
</dbReference>